<dbReference type="InterPro" id="IPR025620">
    <property type="entry name" value="YlaH"/>
</dbReference>
<keyword evidence="1" id="KW-0472">Membrane</keyword>
<keyword evidence="1" id="KW-0812">Transmembrane</keyword>
<sequence length="104" mass="11365">MKATGENSSSIALLLGIDKDPTTGFWLLYALIVLLCIIVYKLGFAKKLPVLKSLFIYILLLVGCFPLAILGIGLPVAEGLIVSAIFLGAYRYRLYKSKKKEAQA</sequence>
<dbReference type="RefSeq" id="WP_379749676.1">
    <property type="nucleotide sequence ID" value="NZ_JBHTCP010000016.1"/>
</dbReference>
<proteinExistence type="predicted"/>
<reference evidence="3" key="1">
    <citation type="journal article" date="2019" name="Int. J. Syst. Evol. Microbiol.">
        <title>The Global Catalogue of Microorganisms (GCM) 10K type strain sequencing project: providing services to taxonomists for standard genome sequencing and annotation.</title>
        <authorList>
            <consortium name="The Broad Institute Genomics Platform"/>
            <consortium name="The Broad Institute Genome Sequencing Center for Infectious Disease"/>
            <person name="Wu L."/>
            <person name="Ma J."/>
        </authorList>
    </citation>
    <scope>NUCLEOTIDE SEQUENCE [LARGE SCALE GENOMIC DNA]</scope>
    <source>
        <strain evidence="3">NBRC 106396</strain>
    </source>
</reference>
<feature type="transmembrane region" description="Helical" evidence="1">
    <location>
        <begin position="79"/>
        <end position="95"/>
    </location>
</feature>
<comment type="caution">
    <text evidence="2">The sequence shown here is derived from an EMBL/GenBank/DDBJ whole genome shotgun (WGS) entry which is preliminary data.</text>
</comment>
<organism evidence="2 3">
    <name type="scientific">Fictibacillus iocasae</name>
    <dbReference type="NCBI Taxonomy" id="2715437"/>
    <lineage>
        <taxon>Bacteria</taxon>
        <taxon>Bacillati</taxon>
        <taxon>Bacillota</taxon>
        <taxon>Bacilli</taxon>
        <taxon>Bacillales</taxon>
        <taxon>Fictibacillaceae</taxon>
        <taxon>Fictibacillus</taxon>
    </lineage>
</organism>
<dbReference type="EMBL" id="JBHTCP010000016">
    <property type="protein sequence ID" value="MFC7372026.1"/>
    <property type="molecule type" value="Genomic_DNA"/>
</dbReference>
<dbReference type="Proteomes" id="UP001596549">
    <property type="component" value="Unassembled WGS sequence"/>
</dbReference>
<evidence type="ECO:0000256" key="1">
    <source>
        <dbReference type="SAM" id="Phobius"/>
    </source>
</evidence>
<feature type="transmembrane region" description="Helical" evidence="1">
    <location>
        <begin position="23"/>
        <end position="42"/>
    </location>
</feature>
<protein>
    <submittedName>
        <fullName evidence="2">YlaH-like family protein</fullName>
    </submittedName>
</protein>
<gene>
    <name evidence="2" type="ORF">ACFQPF_10065</name>
</gene>
<feature type="transmembrane region" description="Helical" evidence="1">
    <location>
        <begin position="54"/>
        <end position="73"/>
    </location>
</feature>
<evidence type="ECO:0000313" key="3">
    <source>
        <dbReference type="Proteomes" id="UP001596549"/>
    </source>
</evidence>
<name>A0ABW2NR13_9BACL</name>
<accession>A0ABW2NR13</accession>
<dbReference type="Pfam" id="PF14036">
    <property type="entry name" value="YlaH"/>
    <property type="match status" value="1"/>
</dbReference>
<keyword evidence="3" id="KW-1185">Reference proteome</keyword>
<keyword evidence="1" id="KW-1133">Transmembrane helix</keyword>
<evidence type="ECO:0000313" key="2">
    <source>
        <dbReference type="EMBL" id="MFC7372026.1"/>
    </source>
</evidence>